<dbReference type="Pfam" id="PF08449">
    <property type="entry name" value="UAA"/>
    <property type="match status" value="1"/>
</dbReference>
<reference evidence="8" key="1">
    <citation type="submission" date="2021-01" db="EMBL/GenBank/DDBJ databases">
        <authorList>
            <person name="Corre E."/>
            <person name="Pelletier E."/>
            <person name="Niang G."/>
            <person name="Scheremetjew M."/>
            <person name="Finn R."/>
            <person name="Kale V."/>
            <person name="Holt S."/>
            <person name="Cochrane G."/>
            <person name="Meng A."/>
            <person name="Brown T."/>
            <person name="Cohen L."/>
        </authorList>
    </citation>
    <scope>NUCLEOTIDE SEQUENCE</scope>
    <source>
        <strain evidence="8">CCMP127</strain>
    </source>
</reference>
<dbReference type="EMBL" id="HBIM01008925">
    <property type="protein sequence ID" value="CAE0410000.1"/>
    <property type="molecule type" value="Transcribed_RNA"/>
</dbReference>
<keyword evidence="2" id="KW-0813">Transport</keyword>
<organism evidence="8">
    <name type="scientific">Amphora coffeiformis</name>
    <dbReference type="NCBI Taxonomy" id="265554"/>
    <lineage>
        <taxon>Eukaryota</taxon>
        <taxon>Sar</taxon>
        <taxon>Stramenopiles</taxon>
        <taxon>Ochrophyta</taxon>
        <taxon>Bacillariophyta</taxon>
        <taxon>Bacillariophyceae</taxon>
        <taxon>Bacillariophycidae</taxon>
        <taxon>Thalassiophysales</taxon>
        <taxon>Catenulaceae</taxon>
        <taxon>Amphora</taxon>
    </lineage>
</organism>
<feature type="region of interest" description="Disordered" evidence="6">
    <location>
        <begin position="459"/>
        <end position="479"/>
    </location>
</feature>
<keyword evidence="3 7" id="KW-0812">Transmembrane</keyword>
<evidence type="ECO:0000256" key="1">
    <source>
        <dbReference type="ARBA" id="ARBA00004141"/>
    </source>
</evidence>
<sequence>MTAPSSLQSLASLNTRPEHHPSDLEFFEDLVNDPVLLLGVDISHLDRRSQFIVCATGVFGFSLLYGYLQELISVELCNRQLGLFLAMMQFSGYTLLAYILRNFVYHQNLRQVSARQAANASYQPPAAPVVPFLLYLGLSLLRAIDLGMTNLAMQYINYPAKTLMKSSRVVFTMLFGVVIARKVYKTVDYVIVMGMVAGLALFMHADANSSAVFDWAGVAMLTVSLLCDGAISNMSETIMNRYGVGQDEFIFRMYSIALVAITIVAALKGDLREGLIFMSQPGSYGPEMSLPIEQRTWSVPGKVAVMVLFSSMGFFGSSCSAAITKNFGALTMSITSTARKATTLFLSFFLFHNVCTLEHLMGVFIFISSLTAKSLRRGDKKNKRHHRHHKRAKRSNEQRSRDYPSSDLETRALHHGSNDAGIEGAIVTLTGMEEGHRRSMSPPSSTVSNLTDSPAIISRAGRRQRKATSASASPSVQVL</sequence>
<dbReference type="InterPro" id="IPR013657">
    <property type="entry name" value="SCL35B1-4/HUT1"/>
</dbReference>
<protein>
    <recommendedName>
        <fullName evidence="9">Sugar phosphate transporter domain-containing protein</fullName>
    </recommendedName>
</protein>
<dbReference type="GO" id="GO:0000139">
    <property type="term" value="C:Golgi membrane"/>
    <property type="evidence" value="ECO:0007669"/>
    <property type="project" value="TreeGrafter"/>
</dbReference>
<dbReference type="AlphaFoldDB" id="A0A7S3L590"/>
<dbReference type="GO" id="GO:0046964">
    <property type="term" value="F:3'-phosphoadenosine 5'-phosphosulfate transmembrane transporter activity"/>
    <property type="evidence" value="ECO:0007669"/>
    <property type="project" value="TreeGrafter"/>
</dbReference>
<feature type="region of interest" description="Disordered" evidence="6">
    <location>
        <begin position="376"/>
        <end position="415"/>
    </location>
</feature>
<evidence type="ECO:0000256" key="7">
    <source>
        <dbReference type="SAM" id="Phobius"/>
    </source>
</evidence>
<feature type="transmembrane region" description="Helical" evidence="7">
    <location>
        <begin position="344"/>
        <end position="367"/>
    </location>
</feature>
<feature type="compositionally biased region" description="Polar residues" evidence="6">
    <location>
        <begin position="467"/>
        <end position="479"/>
    </location>
</feature>
<feature type="compositionally biased region" description="Basic and acidic residues" evidence="6">
    <location>
        <begin position="394"/>
        <end position="412"/>
    </location>
</feature>
<evidence type="ECO:0000256" key="2">
    <source>
        <dbReference type="ARBA" id="ARBA00022448"/>
    </source>
</evidence>
<feature type="transmembrane region" description="Helical" evidence="7">
    <location>
        <begin position="303"/>
        <end position="324"/>
    </location>
</feature>
<keyword evidence="5 7" id="KW-0472">Membrane</keyword>
<accession>A0A7S3L590</accession>
<name>A0A7S3L590_9STRA</name>
<evidence type="ECO:0000313" key="8">
    <source>
        <dbReference type="EMBL" id="CAE0410000.1"/>
    </source>
</evidence>
<keyword evidence="4 7" id="KW-1133">Transmembrane helix</keyword>
<feature type="transmembrane region" description="Helical" evidence="7">
    <location>
        <begin position="80"/>
        <end position="100"/>
    </location>
</feature>
<dbReference type="PANTHER" id="PTHR10778:SF8">
    <property type="entry name" value="ADENOSINE 3'-PHOSPHO 5'-PHOSPHOSULFATE TRANSPORTER 2"/>
    <property type="match status" value="1"/>
</dbReference>
<feature type="compositionally biased region" description="Polar residues" evidence="6">
    <location>
        <begin position="441"/>
        <end position="452"/>
    </location>
</feature>
<feature type="transmembrane region" description="Helical" evidence="7">
    <location>
        <begin position="186"/>
        <end position="205"/>
    </location>
</feature>
<dbReference type="PANTHER" id="PTHR10778">
    <property type="entry name" value="SOLUTE CARRIER FAMILY 35 MEMBER B"/>
    <property type="match status" value="1"/>
</dbReference>
<evidence type="ECO:0000256" key="3">
    <source>
        <dbReference type="ARBA" id="ARBA00022692"/>
    </source>
</evidence>
<proteinExistence type="predicted"/>
<evidence type="ECO:0000256" key="5">
    <source>
        <dbReference type="ARBA" id="ARBA00023136"/>
    </source>
</evidence>
<feature type="compositionally biased region" description="Basic residues" evidence="6">
    <location>
        <begin position="376"/>
        <end position="393"/>
    </location>
</feature>
<gene>
    <name evidence="8" type="ORF">ACOF00016_LOCUS7561</name>
</gene>
<feature type="transmembrane region" description="Helical" evidence="7">
    <location>
        <begin position="50"/>
        <end position="68"/>
    </location>
</feature>
<feature type="region of interest" description="Disordered" evidence="6">
    <location>
        <begin position="434"/>
        <end position="453"/>
    </location>
</feature>
<feature type="transmembrane region" description="Helical" evidence="7">
    <location>
        <begin position="212"/>
        <end position="231"/>
    </location>
</feature>
<evidence type="ECO:0008006" key="9">
    <source>
        <dbReference type="Google" id="ProtNLM"/>
    </source>
</evidence>
<feature type="transmembrane region" description="Helical" evidence="7">
    <location>
        <begin position="251"/>
        <end position="269"/>
    </location>
</feature>
<comment type="subcellular location">
    <subcellularLocation>
        <location evidence="1">Membrane</location>
        <topology evidence="1">Multi-pass membrane protein</topology>
    </subcellularLocation>
</comment>
<dbReference type="GO" id="GO:0005789">
    <property type="term" value="C:endoplasmic reticulum membrane"/>
    <property type="evidence" value="ECO:0007669"/>
    <property type="project" value="TreeGrafter"/>
</dbReference>
<evidence type="ECO:0000256" key="6">
    <source>
        <dbReference type="SAM" id="MobiDB-lite"/>
    </source>
</evidence>
<evidence type="ECO:0000256" key="4">
    <source>
        <dbReference type="ARBA" id="ARBA00022989"/>
    </source>
</evidence>